<comment type="caution">
    <text evidence="1">The sequence shown here is derived from an EMBL/GenBank/DDBJ whole genome shotgun (WGS) entry which is preliminary data.</text>
</comment>
<dbReference type="PATRIC" id="fig|1197174.4.peg.464"/>
<gene>
    <name evidence="1" type="ORF">AEST_04740</name>
</gene>
<dbReference type="Proteomes" id="UP000012043">
    <property type="component" value="Unassembled WGS sequence"/>
</dbReference>
<dbReference type="EMBL" id="ALAB01000002">
    <property type="protein sequence ID" value="EJI86928.1"/>
    <property type="molecule type" value="Genomic_DNA"/>
</dbReference>
<accession>J1Q6W4</accession>
<reference evidence="1 2" key="1">
    <citation type="journal article" date="2012" name="J. Bacteriol.">
        <title>Genome Sequence of Pectin-Degrading Alishewanella aestuarii Strain B11T, Isolated from Tidal Flat Sediment.</title>
        <authorList>
            <person name="Jung J."/>
            <person name="Choi S."/>
            <person name="Chun J."/>
            <person name="Park W."/>
        </authorList>
    </citation>
    <scope>NUCLEOTIDE SEQUENCE [LARGE SCALE GENOMIC DNA]</scope>
    <source>
        <strain evidence="1 2">B11</strain>
    </source>
</reference>
<proteinExistence type="predicted"/>
<sequence>MPVVNDYQAGQKPSQYLGYNTAAAYKLVQRTIPISMIAQT</sequence>
<evidence type="ECO:0000313" key="1">
    <source>
        <dbReference type="EMBL" id="EJI86928.1"/>
    </source>
</evidence>
<protein>
    <submittedName>
        <fullName evidence="1">Uncharacterized protein</fullName>
    </submittedName>
</protein>
<name>J1Q6W4_9ALTE</name>
<dbReference type="AlphaFoldDB" id="J1Q6W4"/>
<keyword evidence="2" id="KW-1185">Reference proteome</keyword>
<evidence type="ECO:0000313" key="2">
    <source>
        <dbReference type="Proteomes" id="UP000012043"/>
    </source>
</evidence>
<organism evidence="1 2">
    <name type="scientific">Alishewanella aestuarii B11</name>
    <dbReference type="NCBI Taxonomy" id="1197174"/>
    <lineage>
        <taxon>Bacteria</taxon>
        <taxon>Pseudomonadati</taxon>
        <taxon>Pseudomonadota</taxon>
        <taxon>Gammaproteobacteria</taxon>
        <taxon>Alteromonadales</taxon>
        <taxon>Alteromonadaceae</taxon>
        <taxon>Alishewanella</taxon>
    </lineage>
</organism>